<protein>
    <recommendedName>
        <fullName evidence="2">Putative pyrophosphorylase ModD</fullName>
    </recommendedName>
</protein>
<evidence type="ECO:0000256" key="2">
    <source>
        <dbReference type="ARBA" id="ARBA00019205"/>
    </source>
</evidence>
<dbReference type="InterPro" id="IPR013785">
    <property type="entry name" value="Aldolase_TIM"/>
</dbReference>
<evidence type="ECO:0000259" key="6">
    <source>
        <dbReference type="Pfam" id="PF01729"/>
    </source>
</evidence>
<dbReference type="Gene3D" id="3.90.1170.20">
    <property type="entry name" value="Quinolinate phosphoribosyl transferase, N-terminal domain"/>
    <property type="match status" value="1"/>
</dbReference>
<dbReference type="InterPro" id="IPR037128">
    <property type="entry name" value="Quinolinate_PRibosylTase_N_sf"/>
</dbReference>
<reference evidence="9 11" key="2">
    <citation type="submission" date="2023-07" db="EMBL/GenBank/DDBJ databases">
        <title>Genomic Encyclopedia of Type Strains, Phase IV (KMG-IV): sequencing the most valuable type-strain genomes for metagenomic binning, comparative biology and taxonomic classification.</title>
        <authorList>
            <person name="Goeker M."/>
        </authorList>
    </citation>
    <scope>NUCLEOTIDE SEQUENCE [LARGE SCALE GENOMIC DNA]</scope>
    <source>
        <strain evidence="9 11">DSM 338</strain>
    </source>
</reference>
<comment type="similarity">
    <text evidence="1 5">Belongs to the NadC/ModD family.</text>
</comment>
<dbReference type="GO" id="GO:0004514">
    <property type="term" value="F:nicotinate-nucleotide diphosphorylase (carboxylating) activity"/>
    <property type="evidence" value="ECO:0007669"/>
    <property type="project" value="InterPro"/>
</dbReference>
<dbReference type="Gene3D" id="3.20.20.70">
    <property type="entry name" value="Aldolase class I"/>
    <property type="match status" value="1"/>
</dbReference>
<evidence type="ECO:0000313" key="11">
    <source>
        <dbReference type="Proteomes" id="UP001245370"/>
    </source>
</evidence>
<dbReference type="InterPro" id="IPR022412">
    <property type="entry name" value="Quinolinate_PRibosylTrfase_N"/>
</dbReference>
<comment type="caution">
    <text evidence="8">The sequence shown here is derived from an EMBL/GenBank/DDBJ whole genome shotgun (WGS) entry which is preliminary data.</text>
</comment>
<dbReference type="SUPFAM" id="SSF54675">
    <property type="entry name" value="Nicotinate/Quinolinate PRTase N-terminal domain-like"/>
    <property type="match status" value="1"/>
</dbReference>
<dbReference type="NCBIfam" id="TIGR01334">
    <property type="entry name" value="modD"/>
    <property type="match status" value="1"/>
</dbReference>
<dbReference type="Proteomes" id="UP001245370">
    <property type="component" value="Unassembled WGS sequence"/>
</dbReference>
<evidence type="ECO:0000259" key="7">
    <source>
        <dbReference type="Pfam" id="PF02749"/>
    </source>
</evidence>
<dbReference type="SUPFAM" id="SSF51690">
    <property type="entry name" value="Nicotinate/Quinolinate PRTase C-terminal domain-like"/>
    <property type="match status" value="1"/>
</dbReference>
<sequence length="280" mass="29170">MTYRWWTQAMVDALLAEDAPYGDLTTESLGLAGRDARLSMAVRGDTTLCGVELARELFIAAGAKADLLAASGARVPKGDTFLLAEGAAGPIFRAWKVAQTLVEYLSGIATLTADIVAAARAVSPEVAVVTTRKTLPGAKAQMIAAIRAGGAFPHRLGLSETLLLFPEHAAFLADPAEGIARLRRQAPEKKVVVEVKTPEEAEAVLPARPDVLQCEKMTPDDIRQVVAITAQRSPGTKVAAAGGVNLSNAAAYAAAGAHVLVTSAPYWAKPADVKVVIGPA</sequence>
<accession>A0A9W6CRU8</accession>
<dbReference type="PANTHER" id="PTHR32179:SF4">
    <property type="entry name" value="PYROPHOSPHORYLASE MODD-RELATED"/>
    <property type="match status" value="1"/>
</dbReference>
<dbReference type="GO" id="GO:0009435">
    <property type="term" value="P:NAD+ biosynthetic process"/>
    <property type="evidence" value="ECO:0007669"/>
    <property type="project" value="InterPro"/>
</dbReference>
<dbReference type="GO" id="GO:0005737">
    <property type="term" value="C:cytoplasm"/>
    <property type="evidence" value="ECO:0007669"/>
    <property type="project" value="TreeGrafter"/>
</dbReference>
<name>A0A9W6CRU8_XANFL</name>
<evidence type="ECO:0000313" key="8">
    <source>
        <dbReference type="EMBL" id="GLI24981.1"/>
    </source>
</evidence>
<dbReference type="Pfam" id="PF01729">
    <property type="entry name" value="QRPTase_C"/>
    <property type="match status" value="1"/>
</dbReference>
<dbReference type="InterPro" id="IPR027277">
    <property type="entry name" value="NadC/ModD"/>
</dbReference>
<gene>
    <name evidence="8" type="primary">modD</name>
    <name evidence="9" type="ORF">GGQ86_004492</name>
    <name evidence="8" type="ORF">XFLAVUS301_46550</name>
</gene>
<keyword evidence="11" id="KW-1185">Reference proteome</keyword>
<dbReference type="RefSeq" id="WP_281809683.1">
    <property type="nucleotide sequence ID" value="NZ_BSDO01000009.1"/>
</dbReference>
<dbReference type="InterPro" id="IPR002638">
    <property type="entry name" value="Quinolinate_PRibosylTrfase_C"/>
</dbReference>
<dbReference type="EMBL" id="JAVDPY010000010">
    <property type="protein sequence ID" value="MDR6335994.1"/>
    <property type="molecule type" value="Genomic_DNA"/>
</dbReference>
<evidence type="ECO:0000256" key="3">
    <source>
        <dbReference type="ARBA" id="ARBA00022676"/>
    </source>
</evidence>
<reference evidence="8" key="1">
    <citation type="submission" date="2022-12" db="EMBL/GenBank/DDBJ databases">
        <title>Reference genome sequencing for broad-spectrum identification of bacterial and archaeal isolates by mass spectrometry.</title>
        <authorList>
            <person name="Sekiguchi Y."/>
            <person name="Tourlousse D.M."/>
        </authorList>
    </citation>
    <scope>NUCLEOTIDE SEQUENCE</scope>
    <source>
        <strain evidence="8">301</strain>
    </source>
</reference>
<evidence type="ECO:0000256" key="5">
    <source>
        <dbReference type="PIRNR" id="PIRNR006250"/>
    </source>
</evidence>
<proteinExistence type="inferred from homology"/>
<feature type="domain" description="Quinolinate phosphoribosyl transferase C-terminal" evidence="6">
    <location>
        <begin position="108"/>
        <end position="275"/>
    </location>
</feature>
<feature type="domain" description="Quinolinate phosphoribosyl transferase N-terminal" evidence="7">
    <location>
        <begin position="23"/>
        <end position="106"/>
    </location>
</feature>
<dbReference type="GeneID" id="95765423"/>
<dbReference type="FunFam" id="3.20.20.70:FF:000030">
    <property type="entry name" value="Nicotinate-nucleotide pyrophosphorylase, carboxylating"/>
    <property type="match status" value="1"/>
</dbReference>
<dbReference type="InterPro" id="IPR006242">
    <property type="entry name" value="ModD"/>
</dbReference>
<dbReference type="GO" id="GO:0034213">
    <property type="term" value="P:quinolinate catabolic process"/>
    <property type="evidence" value="ECO:0007669"/>
    <property type="project" value="TreeGrafter"/>
</dbReference>
<dbReference type="AlphaFoldDB" id="A0A9W6CRU8"/>
<dbReference type="EMBL" id="BSDO01000009">
    <property type="protein sequence ID" value="GLI24981.1"/>
    <property type="molecule type" value="Genomic_DNA"/>
</dbReference>
<dbReference type="PANTHER" id="PTHR32179">
    <property type="entry name" value="NICOTINATE-NUCLEOTIDE PYROPHOSPHORYLASE [CARBOXYLATING]"/>
    <property type="match status" value="1"/>
</dbReference>
<dbReference type="PIRSF" id="PIRSF006250">
    <property type="entry name" value="NadC_ModD"/>
    <property type="match status" value="1"/>
</dbReference>
<organism evidence="8 10">
    <name type="scientific">Xanthobacter flavus</name>
    <dbReference type="NCBI Taxonomy" id="281"/>
    <lineage>
        <taxon>Bacteria</taxon>
        <taxon>Pseudomonadati</taxon>
        <taxon>Pseudomonadota</taxon>
        <taxon>Alphaproteobacteria</taxon>
        <taxon>Hyphomicrobiales</taxon>
        <taxon>Xanthobacteraceae</taxon>
        <taxon>Xanthobacter</taxon>
    </lineage>
</organism>
<evidence type="ECO:0000256" key="4">
    <source>
        <dbReference type="ARBA" id="ARBA00022679"/>
    </source>
</evidence>
<keyword evidence="3 5" id="KW-0328">Glycosyltransferase</keyword>
<dbReference type="InterPro" id="IPR036068">
    <property type="entry name" value="Nicotinate_pribotase-like_C"/>
</dbReference>
<evidence type="ECO:0000313" key="9">
    <source>
        <dbReference type="EMBL" id="MDR6335994.1"/>
    </source>
</evidence>
<evidence type="ECO:0000256" key="1">
    <source>
        <dbReference type="ARBA" id="ARBA00009400"/>
    </source>
</evidence>
<dbReference type="Proteomes" id="UP001144397">
    <property type="component" value="Unassembled WGS sequence"/>
</dbReference>
<dbReference type="Pfam" id="PF02749">
    <property type="entry name" value="QRPTase_N"/>
    <property type="match status" value="1"/>
</dbReference>
<evidence type="ECO:0000313" key="10">
    <source>
        <dbReference type="Proteomes" id="UP001144397"/>
    </source>
</evidence>
<keyword evidence="4 5" id="KW-0808">Transferase</keyword>